<dbReference type="SUPFAM" id="SSF50494">
    <property type="entry name" value="Trypsin-like serine proteases"/>
    <property type="match status" value="1"/>
</dbReference>
<comment type="caution">
    <text evidence="2">The sequence shown here is derived from an EMBL/GenBank/DDBJ whole genome shotgun (WGS) entry which is preliminary data.</text>
</comment>
<evidence type="ECO:0000313" key="2">
    <source>
        <dbReference type="EMBL" id="CAK1541302.1"/>
    </source>
</evidence>
<reference evidence="2 3" key="1">
    <citation type="submission" date="2023-11" db="EMBL/GenBank/DDBJ databases">
        <authorList>
            <person name="Okamura Y."/>
        </authorList>
    </citation>
    <scope>NUCLEOTIDE SEQUENCE [LARGE SCALE GENOMIC DNA]</scope>
</reference>
<feature type="signal peptide" evidence="1">
    <location>
        <begin position="1"/>
        <end position="19"/>
    </location>
</feature>
<keyword evidence="3" id="KW-1185">Reference proteome</keyword>
<evidence type="ECO:0000256" key="1">
    <source>
        <dbReference type="SAM" id="SignalP"/>
    </source>
</evidence>
<name>A0AAV1IVW5_9NEOP</name>
<dbReference type="EMBL" id="CAVLEF010000002">
    <property type="protein sequence ID" value="CAK1541302.1"/>
    <property type="molecule type" value="Genomic_DNA"/>
</dbReference>
<dbReference type="Proteomes" id="UP001497472">
    <property type="component" value="Unassembled WGS sequence"/>
</dbReference>
<keyword evidence="1" id="KW-0732">Signal</keyword>
<dbReference type="AlphaFoldDB" id="A0AAV1IVW5"/>
<sequence>MRFITCISLFWVWYSFVRSQNYTWPMYNVSFDCIVGIATASGSPLSQGTLVTVKTIITSANPLNSYIDNKSSIKVLAVNQKFNVTRSLSIAKIEGNQVNRKSVWVQTGDDDRNSPIHDIVLIILTEAVVFSYGRGPKFGKLIFSDENLDSNLPITGWITAGFGYTDIKHITKNLNLEITNLEGSTVDCDEWFPRDWGHFICISNDENLPAVPSGGPLFHTETERVVLGIGCFSMRKGNESILVFTNFRPYRFGLRGFVHKPTTTEKNIKMILPIDEKRKTRISYFMNNSA</sequence>
<dbReference type="InterPro" id="IPR009003">
    <property type="entry name" value="Peptidase_S1_PA"/>
</dbReference>
<organism evidence="2 3">
    <name type="scientific">Leptosia nina</name>
    <dbReference type="NCBI Taxonomy" id="320188"/>
    <lineage>
        <taxon>Eukaryota</taxon>
        <taxon>Metazoa</taxon>
        <taxon>Ecdysozoa</taxon>
        <taxon>Arthropoda</taxon>
        <taxon>Hexapoda</taxon>
        <taxon>Insecta</taxon>
        <taxon>Pterygota</taxon>
        <taxon>Neoptera</taxon>
        <taxon>Endopterygota</taxon>
        <taxon>Lepidoptera</taxon>
        <taxon>Glossata</taxon>
        <taxon>Ditrysia</taxon>
        <taxon>Papilionoidea</taxon>
        <taxon>Pieridae</taxon>
        <taxon>Pierinae</taxon>
        <taxon>Leptosia</taxon>
    </lineage>
</organism>
<protein>
    <submittedName>
        <fullName evidence="2">Uncharacterized protein</fullName>
    </submittedName>
</protein>
<evidence type="ECO:0000313" key="3">
    <source>
        <dbReference type="Proteomes" id="UP001497472"/>
    </source>
</evidence>
<accession>A0AAV1IVW5</accession>
<feature type="chain" id="PRO_5043819045" evidence="1">
    <location>
        <begin position="20"/>
        <end position="290"/>
    </location>
</feature>
<dbReference type="InterPro" id="IPR043504">
    <property type="entry name" value="Peptidase_S1_PA_chymotrypsin"/>
</dbReference>
<dbReference type="Gene3D" id="2.40.10.10">
    <property type="entry name" value="Trypsin-like serine proteases"/>
    <property type="match status" value="1"/>
</dbReference>
<gene>
    <name evidence="2" type="ORF">LNINA_LOCUS1296</name>
</gene>
<proteinExistence type="predicted"/>